<dbReference type="PANTHER" id="PTHR33908:SF11">
    <property type="entry name" value="MEMBRANE PROTEIN"/>
    <property type="match status" value="1"/>
</dbReference>
<evidence type="ECO:0000256" key="5">
    <source>
        <dbReference type="ARBA" id="ARBA00022692"/>
    </source>
</evidence>
<dbReference type="RefSeq" id="WP_029314705.1">
    <property type="nucleotide sequence ID" value="NZ_FTNE01000018.1"/>
</dbReference>
<feature type="transmembrane region" description="Helical" evidence="8">
    <location>
        <begin position="307"/>
        <end position="327"/>
    </location>
</feature>
<keyword evidence="4 10" id="KW-0808">Transferase</keyword>
<keyword evidence="2" id="KW-1003">Cell membrane</keyword>
<sequence length="506" mass="54727">MRHRSPAAQATLVILLATAIRLAFAAGMGLGIDESYMVSAVHTYQLSYFDHPPISWWMELTIQHLTGLHTPLIVRLPFIALFAGTGALMFGFTRRLFGPRAAVWAVVALNVSPVFALAFGTWVLPDGPLDFFLLAAAWALARAGGVAQPERAAEPEPAFWPLAGLCAGLAMTSKYNAALNLLGALAFLILDPRGRRALASAGPWLACLIALLAFSPVLLWNALNHWASFGYQGARATGFGIHPLRPFIVWAGEAVFIAPWIFIPMACLLIGGLRTGADRRARFLALLGIIPIVLFSAISFWSSRKILFHWAAPGYLMLFPLLGDWLARLGTAARRWAAGVAWGTAAVLTLAVLFIGAQLQFGIVPGFNARFAPGKSPELQAIDWRSFRAALAARGELSRPNLALAALRWYDAGKIAYAVGPTMKVAVFEGDPHEFGITTPPQSLIGDDILIAAMPGDVPAVMQRYAQRFASISIEKPIDITHHGRVLLRIPMLLGHDLQSWPTPGP</sequence>
<evidence type="ECO:0000256" key="6">
    <source>
        <dbReference type="ARBA" id="ARBA00022989"/>
    </source>
</evidence>
<accession>A0A8G2CNE3</accession>
<organism evidence="10 11">
    <name type="scientific">Acidiphilium rubrum</name>
    <dbReference type="NCBI Taxonomy" id="526"/>
    <lineage>
        <taxon>Bacteria</taxon>
        <taxon>Pseudomonadati</taxon>
        <taxon>Pseudomonadota</taxon>
        <taxon>Alphaproteobacteria</taxon>
        <taxon>Acetobacterales</taxon>
        <taxon>Acidocellaceae</taxon>
        <taxon>Acidiphilium</taxon>
    </lineage>
</organism>
<dbReference type="GO" id="GO:0005886">
    <property type="term" value="C:plasma membrane"/>
    <property type="evidence" value="ECO:0007669"/>
    <property type="project" value="UniProtKB-SubCell"/>
</dbReference>
<dbReference type="GO" id="GO:0016763">
    <property type="term" value="F:pentosyltransferase activity"/>
    <property type="evidence" value="ECO:0007669"/>
    <property type="project" value="TreeGrafter"/>
</dbReference>
<dbReference type="InterPro" id="IPR050297">
    <property type="entry name" value="LipidA_mod_glycosyltrf_83"/>
</dbReference>
<dbReference type="Pfam" id="PF13231">
    <property type="entry name" value="PMT_2"/>
    <property type="match status" value="1"/>
</dbReference>
<keyword evidence="11" id="KW-1185">Reference proteome</keyword>
<dbReference type="AlphaFoldDB" id="A0A8G2CNE3"/>
<feature type="transmembrane region" description="Helical" evidence="8">
    <location>
        <begin position="247"/>
        <end position="271"/>
    </location>
</feature>
<evidence type="ECO:0000256" key="3">
    <source>
        <dbReference type="ARBA" id="ARBA00022676"/>
    </source>
</evidence>
<evidence type="ECO:0000256" key="7">
    <source>
        <dbReference type="ARBA" id="ARBA00023136"/>
    </source>
</evidence>
<evidence type="ECO:0000259" key="9">
    <source>
        <dbReference type="Pfam" id="PF13231"/>
    </source>
</evidence>
<feature type="transmembrane region" description="Helical" evidence="8">
    <location>
        <begin position="202"/>
        <end position="223"/>
    </location>
</feature>
<protein>
    <submittedName>
        <fullName evidence="10">Dolichyl-phosphate-mannose-protein mannosyltransferase</fullName>
    </submittedName>
</protein>
<keyword evidence="5 8" id="KW-0812">Transmembrane</keyword>
<dbReference type="PANTHER" id="PTHR33908">
    <property type="entry name" value="MANNOSYLTRANSFERASE YKCB-RELATED"/>
    <property type="match status" value="1"/>
</dbReference>
<feature type="transmembrane region" description="Helical" evidence="8">
    <location>
        <begin position="339"/>
        <end position="361"/>
    </location>
</feature>
<feature type="domain" description="Glycosyltransferase RgtA/B/C/D-like" evidence="9">
    <location>
        <begin position="50"/>
        <end position="220"/>
    </location>
</feature>
<evidence type="ECO:0000256" key="4">
    <source>
        <dbReference type="ARBA" id="ARBA00022679"/>
    </source>
</evidence>
<dbReference type="GO" id="GO:0009103">
    <property type="term" value="P:lipopolysaccharide biosynthetic process"/>
    <property type="evidence" value="ECO:0007669"/>
    <property type="project" value="UniProtKB-ARBA"/>
</dbReference>
<comment type="caution">
    <text evidence="10">The sequence shown here is derived from an EMBL/GenBank/DDBJ whole genome shotgun (WGS) entry which is preliminary data.</text>
</comment>
<dbReference type="InterPro" id="IPR038731">
    <property type="entry name" value="RgtA/B/C-like"/>
</dbReference>
<evidence type="ECO:0000313" key="11">
    <source>
        <dbReference type="Proteomes" id="UP000186308"/>
    </source>
</evidence>
<keyword evidence="7 8" id="KW-0472">Membrane</keyword>
<keyword evidence="3 10" id="KW-0328">Glycosyltransferase</keyword>
<gene>
    <name evidence="10" type="ORF">SAMN05421828_11825</name>
</gene>
<feature type="transmembrane region" description="Helical" evidence="8">
    <location>
        <begin position="159"/>
        <end position="190"/>
    </location>
</feature>
<dbReference type="OrthoDB" id="9811222at2"/>
<dbReference type="EMBL" id="FTNE01000018">
    <property type="protein sequence ID" value="SIR18198.1"/>
    <property type="molecule type" value="Genomic_DNA"/>
</dbReference>
<comment type="subcellular location">
    <subcellularLocation>
        <location evidence="1">Cell membrane</location>
        <topology evidence="1">Multi-pass membrane protein</topology>
    </subcellularLocation>
</comment>
<evidence type="ECO:0000313" key="10">
    <source>
        <dbReference type="EMBL" id="SIR18198.1"/>
    </source>
</evidence>
<evidence type="ECO:0000256" key="1">
    <source>
        <dbReference type="ARBA" id="ARBA00004651"/>
    </source>
</evidence>
<reference evidence="10 11" key="1">
    <citation type="submission" date="2017-01" db="EMBL/GenBank/DDBJ databases">
        <authorList>
            <person name="Varghese N."/>
            <person name="Submissions S."/>
        </authorList>
    </citation>
    <scope>NUCLEOTIDE SEQUENCE [LARGE SCALE GENOMIC DNA]</scope>
    <source>
        <strain evidence="10 11">ATCC 35905</strain>
    </source>
</reference>
<name>A0A8G2CNE3_ACIRU</name>
<proteinExistence type="predicted"/>
<keyword evidence="6 8" id="KW-1133">Transmembrane helix</keyword>
<feature type="transmembrane region" description="Helical" evidence="8">
    <location>
        <begin position="283"/>
        <end position="301"/>
    </location>
</feature>
<evidence type="ECO:0000256" key="8">
    <source>
        <dbReference type="SAM" id="Phobius"/>
    </source>
</evidence>
<feature type="transmembrane region" description="Helical" evidence="8">
    <location>
        <begin position="102"/>
        <end position="124"/>
    </location>
</feature>
<feature type="transmembrane region" description="Helical" evidence="8">
    <location>
        <begin position="72"/>
        <end position="90"/>
    </location>
</feature>
<evidence type="ECO:0000256" key="2">
    <source>
        <dbReference type="ARBA" id="ARBA00022475"/>
    </source>
</evidence>
<dbReference type="Proteomes" id="UP000186308">
    <property type="component" value="Unassembled WGS sequence"/>
</dbReference>